<proteinExistence type="predicted"/>
<evidence type="ECO:0000256" key="6">
    <source>
        <dbReference type="ARBA" id="ARBA00023065"/>
    </source>
</evidence>
<dbReference type="InterPro" id="IPR027417">
    <property type="entry name" value="P-loop_NTPase"/>
</dbReference>
<comment type="caution">
    <text evidence="9">The sequence shown here is derived from an EMBL/GenBank/DDBJ whole genome shotgun (WGS) entry which is preliminary data.</text>
</comment>
<evidence type="ECO:0000259" key="8">
    <source>
        <dbReference type="SMART" id="SM00382"/>
    </source>
</evidence>
<comment type="subcellular location">
    <subcellularLocation>
        <location evidence="1">Cell membrane</location>
        <topology evidence="1">Peripheral membrane protein</topology>
    </subcellularLocation>
</comment>
<dbReference type="InterPro" id="IPR051535">
    <property type="entry name" value="Siderophore_ABC-ATPase"/>
</dbReference>
<dbReference type="InterPro" id="IPR003593">
    <property type="entry name" value="AAA+_ATPase"/>
</dbReference>
<name>A0ABP8GV02_9SPHI</name>
<dbReference type="PANTHER" id="PTHR42771">
    <property type="entry name" value="IRON(3+)-HYDROXAMATE IMPORT ATP-BINDING PROTEIN FHUC"/>
    <property type="match status" value="1"/>
</dbReference>
<gene>
    <name evidence="9" type="ORF">GCM10023149_35320</name>
</gene>
<sequence length="247" mass="27862">MISKGELKNIFFKKEHADLNRYPFSLPFFRINSGIKISPAVTFFVGENGTGKSTLLEAIAVASGFNPEGGSVNFSFGTRPSHSVLHEYITTSRGTQRHSDGYFLRSESFFNVATEIENMDAEPLGGGKIIDSYGGRSLHEQSHGESFWSLFIHRFGGNGFYILDEPEAALSPSRQMAMLIKMHELIATGSQFIIATHSPILLAYPNALIYEFSEFGMEPRRYEQTQLFQSYNDFFRNPAYVVRELLR</sequence>
<keyword evidence="6" id="KW-0406">Ion transport</keyword>
<evidence type="ECO:0000256" key="2">
    <source>
        <dbReference type="ARBA" id="ARBA00022448"/>
    </source>
</evidence>
<dbReference type="Proteomes" id="UP001500582">
    <property type="component" value="Unassembled WGS sequence"/>
</dbReference>
<dbReference type="InterPro" id="IPR003959">
    <property type="entry name" value="ATPase_AAA_core"/>
</dbReference>
<evidence type="ECO:0000256" key="5">
    <source>
        <dbReference type="ARBA" id="ARBA00023004"/>
    </source>
</evidence>
<evidence type="ECO:0000313" key="10">
    <source>
        <dbReference type="Proteomes" id="UP001500582"/>
    </source>
</evidence>
<evidence type="ECO:0000256" key="4">
    <source>
        <dbReference type="ARBA" id="ARBA00022496"/>
    </source>
</evidence>
<evidence type="ECO:0000256" key="1">
    <source>
        <dbReference type="ARBA" id="ARBA00004202"/>
    </source>
</evidence>
<keyword evidence="4" id="KW-0410">Iron transport</keyword>
<feature type="domain" description="AAA+ ATPase" evidence="8">
    <location>
        <begin position="38"/>
        <end position="223"/>
    </location>
</feature>
<keyword evidence="3" id="KW-1003">Cell membrane</keyword>
<keyword evidence="5" id="KW-0408">Iron</keyword>
<protein>
    <submittedName>
        <fullName evidence="9">AAA family ATPase</fullName>
    </submittedName>
</protein>
<keyword evidence="7" id="KW-0472">Membrane</keyword>
<dbReference type="Pfam" id="PF13476">
    <property type="entry name" value="AAA_23"/>
    <property type="match status" value="1"/>
</dbReference>
<dbReference type="PANTHER" id="PTHR42771:SF2">
    <property type="entry name" value="IRON(3+)-HYDROXAMATE IMPORT ATP-BINDING PROTEIN FHUC"/>
    <property type="match status" value="1"/>
</dbReference>
<dbReference type="EMBL" id="BAABFT010000010">
    <property type="protein sequence ID" value="GAA4330255.1"/>
    <property type="molecule type" value="Genomic_DNA"/>
</dbReference>
<accession>A0ABP8GV02</accession>
<dbReference type="Pfam" id="PF13304">
    <property type="entry name" value="AAA_21"/>
    <property type="match status" value="1"/>
</dbReference>
<dbReference type="Gene3D" id="3.40.50.300">
    <property type="entry name" value="P-loop containing nucleotide triphosphate hydrolases"/>
    <property type="match status" value="2"/>
</dbReference>
<dbReference type="InterPro" id="IPR038729">
    <property type="entry name" value="Rad50/SbcC_AAA"/>
</dbReference>
<keyword evidence="2" id="KW-0813">Transport</keyword>
<evidence type="ECO:0000313" key="9">
    <source>
        <dbReference type="EMBL" id="GAA4330255.1"/>
    </source>
</evidence>
<evidence type="ECO:0000256" key="3">
    <source>
        <dbReference type="ARBA" id="ARBA00022475"/>
    </source>
</evidence>
<dbReference type="SUPFAM" id="SSF52540">
    <property type="entry name" value="P-loop containing nucleoside triphosphate hydrolases"/>
    <property type="match status" value="1"/>
</dbReference>
<evidence type="ECO:0000256" key="7">
    <source>
        <dbReference type="ARBA" id="ARBA00023136"/>
    </source>
</evidence>
<reference evidence="10" key="1">
    <citation type="journal article" date="2019" name="Int. J. Syst. Evol. Microbiol.">
        <title>The Global Catalogue of Microorganisms (GCM) 10K type strain sequencing project: providing services to taxonomists for standard genome sequencing and annotation.</title>
        <authorList>
            <consortium name="The Broad Institute Genomics Platform"/>
            <consortium name="The Broad Institute Genome Sequencing Center for Infectious Disease"/>
            <person name="Wu L."/>
            <person name="Ma J."/>
        </authorList>
    </citation>
    <scope>NUCLEOTIDE SEQUENCE [LARGE SCALE GENOMIC DNA]</scope>
    <source>
        <strain evidence="10">JCM 17705</strain>
    </source>
</reference>
<dbReference type="SMART" id="SM00382">
    <property type="entry name" value="AAA"/>
    <property type="match status" value="1"/>
</dbReference>
<keyword evidence="10" id="KW-1185">Reference proteome</keyword>
<organism evidence="9 10">
    <name type="scientific">Mucilaginibacter gynuensis</name>
    <dbReference type="NCBI Taxonomy" id="1302236"/>
    <lineage>
        <taxon>Bacteria</taxon>
        <taxon>Pseudomonadati</taxon>
        <taxon>Bacteroidota</taxon>
        <taxon>Sphingobacteriia</taxon>
        <taxon>Sphingobacteriales</taxon>
        <taxon>Sphingobacteriaceae</taxon>
        <taxon>Mucilaginibacter</taxon>
    </lineage>
</organism>